<accession>A0A1G9S9C5</accession>
<protein>
    <submittedName>
        <fullName evidence="1">Uncharacterized protein</fullName>
    </submittedName>
</protein>
<proteinExistence type="predicted"/>
<reference evidence="2" key="1">
    <citation type="submission" date="2016-10" db="EMBL/GenBank/DDBJ databases">
        <authorList>
            <person name="Varghese N."/>
            <person name="Submissions S."/>
        </authorList>
    </citation>
    <scope>NUCLEOTIDE SEQUENCE [LARGE SCALE GENOMIC DNA]</scope>
    <source>
        <strain evidence="2">BL47</strain>
    </source>
</reference>
<evidence type="ECO:0000313" key="2">
    <source>
        <dbReference type="Proteomes" id="UP000198704"/>
    </source>
</evidence>
<keyword evidence="2" id="KW-1185">Reference proteome</keyword>
<gene>
    <name evidence="1" type="ORF">SAMN05216360_101545</name>
</gene>
<dbReference type="AlphaFoldDB" id="A0A1G9S9C5"/>
<name>A0A1G9S9C5_9HYPH</name>
<organism evidence="1 2">
    <name type="scientific">Methylobacterium phyllostachyos</name>
    <dbReference type="NCBI Taxonomy" id="582672"/>
    <lineage>
        <taxon>Bacteria</taxon>
        <taxon>Pseudomonadati</taxon>
        <taxon>Pseudomonadota</taxon>
        <taxon>Alphaproteobacteria</taxon>
        <taxon>Hyphomicrobiales</taxon>
        <taxon>Methylobacteriaceae</taxon>
        <taxon>Methylobacterium</taxon>
    </lineage>
</organism>
<dbReference type="EMBL" id="FNHS01000001">
    <property type="protein sequence ID" value="SDM31971.1"/>
    <property type="molecule type" value="Genomic_DNA"/>
</dbReference>
<dbReference type="Proteomes" id="UP000198704">
    <property type="component" value="Unassembled WGS sequence"/>
</dbReference>
<evidence type="ECO:0000313" key="1">
    <source>
        <dbReference type="EMBL" id="SDM31971.1"/>
    </source>
</evidence>
<sequence>MTRRNSKHREREITAEQVQDLIDMAQKNSASMLAADEINQAYMLVAIFNAADRVYGLWPDSSKPSGYAYSIMKGEPGSAAMRRVAGNPDMLVAGVFQQDENHVDLTRQLYKMLDGCGVNDEAYRLAWSMWLGTVPANIEATKARVRADIFG</sequence>